<evidence type="ECO:0008006" key="3">
    <source>
        <dbReference type="Google" id="ProtNLM"/>
    </source>
</evidence>
<gene>
    <name evidence="1" type="ORF">GLP15_2821</name>
</gene>
<evidence type="ECO:0000313" key="2">
    <source>
        <dbReference type="Proteomes" id="UP000008974"/>
    </source>
</evidence>
<sequence>MLPDDAFRRLSERCGLGPTVSADRVLSSKCVLCGARMDANHIVNCSQMHLHRVMRHDAISCWVTDHVVSKKRCTVIHEQKVWAEHDKANQKPDLFLPDTNQAVDIGAVQPAAMNSYYRSKVEAYGERTLPIILGTDGTLHEKTKEHLRDLGIDVLKFMAYAIFVIEYQHHKATLEYMARVNCSLKARIAVATDGKAPR</sequence>
<accession>E1F4C1</accession>
<reference evidence="1 2" key="1">
    <citation type="journal article" date="2010" name="BMC Genomics">
        <title>Genome analysis and comparative genomics of a Giardia intestinalis assemblage E isolate.</title>
        <authorList>
            <person name="Jerlstrom-Hultqvist J."/>
            <person name="Franzen O."/>
            <person name="Ankarklev J."/>
            <person name="Xu F."/>
            <person name="Nohynkova E."/>
            <person name="Andersson J.O."/>
            <person name="Svard S.G."/>
            <person name="Andersson B."/>
        </authorList>
    </citation>
    <scope>NUCLEOTIDE SEQUENCE [LARGE SCALE GENOMIC DNA]</scope>
    <source>
        <strain evidence="1 2">P15</strain>
    </source>
</reference>
<name>E1F4C1_GIAIA</name>
<dbReference type="AlphaFoldDB" id="E1F4C1"/>
<dbReference type="EMBL" id="ACVC01000166">
    <property type="protein sequence ID" value="EFO62681.1"/>
    <property type="molecule type" value="Genomic_DNA"/>
</dbReference>
<dbReference type="OrthoDB" id="10392383at2759"/>
<dbReference type="VEuPathDB" id="GiardiaDB:GLP15_2821"/>
<evidence type="ECO:0000313" key="1">
    <source>
        <dbReference type="EMBL" id="EFO62681.1"/>
    </source>
</evidence>
<organism evidence="1 2">
    <name type="scientific">Giardia intestinalis (strain P15)</name>
    <name type="common">Giardia lamblia</name>
    <dbReference type="NCBI Taxonomy" id="658858"/>
    <lineage>
        <taxon>Eukaryota</taxon>
        <taxon>Metamonada</taxon>
        <taxon>Diplomonadida</taxon>
        <taxon>Hexamitidae</taxon>
        <taxon>Giardiinae</taxon>
        <taxon>Giardia</taxon>
    </lineage>
</organism>
<proteinExistence type="predicted"/>
<protein>
    <recommendedName>
        <fullName evidence="3">Reverse transcriptase/endonuclease</fullName>
    </recommendedName>
</protein>
<comment type="caution">
    <text evidence="1">The sequence shown here is derived from an EMBL/GenBank/DDBJ whole genome shotgun (WGS) entry which is preliminary data.</text>
</comment>
<dbReference type="Proteomes" id="UP000008974">
    <property type="component" value="Unassembled WGS sequence"/>
</dbReference>